<dbReference type="Proteomes" id="UP000717624">
    <property type="component" value="Unassembled WGS sequence"/>
</dbReference>
<protein>
    <recommendedName>
        <fullName evidence="3">Head decoration protein</fullName>
    </recommendedName>
</protein>
<evidence type="ECO:0000313" key="1">
    <source>
        <dbReference type="EMBL" id="MBM7592262.1"/>
    </source>
</evidence>
<dbReference type="EMBL" id="JAFBEB010000022">
    <property type="protein sequence ID" value="MBM7592262.1"/>
    <property type="molecule type" value="Genomic_DNA"/>
</dbReference>
<dbReference type="Gene3D" id="2.40.300.10">
    <property type="entry name" value="Head decoration protein D"/>
    <property type="match status" value="1"/>
</dbReference>
<comment type="caution">
    <text evidence="1">The sequence shown here is derived from an EMBL/GenBank/DDBJ whole genome shotgun (WGS) entry which is preliminary data.</text>
</comment>
<proteinExistence type="predicted"/>
<gene>
    <name evidence="1" type="ORF">JOD01_003924</name>
</gene>
<organism evidence="1 2">
    <name type="scientific">Brevibacillus fulvus</name>
    <dbReference type="NCBI Taxonomy" id="1125967"/>
    <lineage>
        <taxon>Bacteria</taxon>
        <taxon>Bacillati</taxon>
        <taxon>Bacillota</taxon>
        <taxon>Bacilli</taxon>
        <taxon>Bacillales</taxon>
        <taxon>Paenibacillaceae</taxon>
        <taxon>Brevibacillus</taxon>
    </lineage>
</organism>
<keyword evidence="2" id="KW-1185">Reference proteome</keyword>
<name>A0A939BTW6_9BACL</name>
<dbReference type="Pfam" id="PF02924">
    <property type="entry name" value="HDPD"/>
    <property type="match status" value="1"/>
</dbReference>
<evidence type="ECO:0008006" key="3">
    <source>
        <dbReference type="Google" id="ProtNLM"/>
    </source>
</evidence>
<dbReference type="AlphaFoldDB" id="A0A939BTW6"/>
<accession>A0A939BTW6</accession>
<evidence type="ECO:0000313" key="2">
    <source>
        <dbReference type="Proteomes" id="UP000717624"/>
    </source>
</evidence>
<sequence>MPDFGTVENRTLFAGTEIPAMTSSVTVLAGQGVLKTGSILGKVTADGKYKLVNKASADGSQVASVVLAEDLDTTGADQVAVVYTSGLFNADSLSVAAGDTVEAHKEELRDGNIYIKTEY</sequence>
<dbReference type="InterPro" id="IPR004195">
    <property type="entry name" value="Head_decoration_D"/>
</dbReference>
<dbReference type="RefSeq" id="WP_204520075.1">
    <property type="nucleotide sequence ID" value="NZ_JAFBEB010000022.1"/>
</dbReference>
<reference evidence="1" key="1">
    <citation type="submission" date="2021-01" db="EMBL/GenBank/DDBJ databases">
        <title>Genomic Encyclopedia of Type Strains, Phase IV (KMG-IV): sequencing the most valuable type-strain genomes for metagenomic binning, comparative biology and taxonomic classification.</title>
        <authorList>
            <person name="Goeker M."/>
        </authorList>
    </citation>
    <scope>NUCLEOTIDE SEQUENCE</scope>
    <source>
        <strain evidence="1">DSM 25523</strain>
    </source>
</reference>